<feature type="region of interest" description="Disordered" evidence="1">
    <location>
        <begin position="1"/>
        <end position="37"/>
    </location>
</feature>
<feature type="compositionally biased region" description="Low complexity" evidence="1">
    <location>
        <begin position="15"/>
        <end position="29"/>
    </location>
</feature>
<comment type="caution">
    <text evidence="2">The sequence shown here is derived from an EMBL/GenBank/DDBJ whole genome shotgun (WGS) entry which is preliminary data.</text>
</comment>
<dbReference type="Proteomes" id="UP000070188">
    <property type="component" value="Unassembled WGS sequence"/>
</dbReference>
<evidence type="ECO:0000313" key="3">
    <source>
        <dbReference type="Proteomes" id="UP000070188"/>
    </source>
</evidence>
<name>A0A132MTG9_9ACTN</name>
<gene>
    <name evidence="2" type="ORF">LI90_2122</name>
</gene>
<dbReference type="AlphaFoldDB" id="A0A132MTG9"/>
<keyword evidence="3" id="KW-1185">Reference proteome</keyword>
<dbReference type="GO" id="GO:0016491">
    <property type="term" value="F:oxidoreductase activity"/>
    <property type="evidence" value="ECO:0007669"/>
    <property type="project" value="UniProtKB-KW"/>
</dbReference>
<evidence type="ECO:0000256" key="1">
    <source>
        <dbReference type="SAM" id="MobiDB-lite"/>
    </source>
</evidence>
<evidence type="ECO:0000313" key="2">
    <source>
        <dbReference type="EMBL" id="KWX01094.1"/>
    </source>
</evidence>
<keyword evidence="2" id="KW-0560">Oxidoreductase</keyword>
<reference evidence="3" key="1">
    <citation type="submission" date="2015-04" db="EMBL/GenBank/DDBJ databases">
        <title>Physiological reanalysis, assessment of diazotrophy, and genome sequences of multiple isolates of Streptomyces thermoautotrophicus.</title>
        <authorList>
            <person name="MacKellar D.C."/>
            <person name="Lieber L."/>
            <person name="Norman J."/>
            <person name="Bolger A."/>
            <person name="Tobin C."/>
            <person name="Murray J.W."/>
            <person name="Chang R."/>
            <person name="Ford T."/>
            <person name="Nguyen P.Q."/>
            <person name="Woodward J."/>
            <person name="Permingeat H."/>
            <person name="Joshi N.S."/>
            <person name="Silver P.A."/>
            <person name="Usadel B."/>
            <person name="Rutherford A.W."/>
            <person name="Friesen M."/>
            <person name="Prell J."/>
        </authorList>
    </citation>
    <scope>NUCLEOTIDE SEQUENCE [LARGE SCALE GENOMIC DNA]</scope>
    <source>
        <strain evidence="3">H1</strain>
    </source>
</reference>
<dbReference type="EMBL" id="LAXD01000001">
    <property type="protein sequence ID" value="KWX01094.1"/>
    <property type="molecule type" value="Genomic_DNA"/>
</dbReference>
<organism evidence="2 3">
    <name type="scientific">Carbonactinospora thermoautotrophica</name>
    <dbReference type="NCBI Taxonomy" id="1469144"/>
    <lineage>
        <taxon>Bacteria</taxon>
        <taxon>Bacillati</taxon>
        <taxon>Actinomycetota</taxon>
        <taxon>Actinomycetes</taxon>
        <taxon>Kitasatosporales</taxon>
        <taxon>Carbonactinosporaceae</taxon>
        <taxon>Carbonactinospora</taxon>
    </lineage>
</organism>
<sequence length="84" mass="8546">MIGAAQPLGGHGTWSGPSGARPGRRLLGLRNGGHAGPPRCPRCCCSPGDRPSSGTRHGGSATRAYISLANERIPPCRSPSRCGA</sequence>
<proteinExistence type="predicted"/>
<protein>
    <submittedName>
        <fullName evidence="2">Cytochrome c oxidase polypeptide I</fullName>
        <ecNumber evidence="2">1.9.3.1</ecNumber>
    </submittedName>
</protein>
<dbReference type="EC" id="1.9.3.1" evidence="2"/>
<accession>A0A132MTG9</accession>